<dbReference type="Proteomes" id="UP000244005">
    <property type="component" value="Unassembled WGS sequence"/>
</dbReference>
<evidence type="ECO:0000313" key="3">
    <source>
        <dbReference type="Proteomes" id="UP000244005"/>
    </source>
</evidence>
<dbReference type="AlphaFoldDB" id="A0A2R6WNF9"/>
<protein>
    <submittedName>
        <fullName evidence="2">Uncharacterized protein</fullName>
    </submittedName>
</protein>
<evidence type="ECO:0000313" key="2">
    <source>
        <dbReference type="EMBL" id="PTQ35372.1"/>
    </source>
</evidence>
<accession>A0A2R6WNF9</accession>
<proteinExistence type="predicted"/>
<organism evidence="2 3">
    <name type="scientific">Marchantia polymorpha</name>
    <name type="common">Common liverwort</name>
    <name type="synonym">Marchantia aquatica</name>
    <dbReference type="NCBI Taxonomy" id="3197"/>
    <lineage>
        <taxon>Eukaryota</taxon>
        <taxon>Viridiplantae</taxon>
        <taxon>Streptophyta</taxon>
        <taxon>Embryophyta</taxon>
        <taxon>Marchantiophyta</taxon>
        <taxon>Marchantiopsida</taxon>
        <taxon>Marchantiidae</taxon>
        <taxon>Marchantiales</taxon>
        <taxon>Marchantiaceae</taxon>
        <taxon>Marchantia</taxon>
    </lineage>
</organism>
<sequence>MSTNVPENLHAKDTQRTRSDDDAIPFEDSVSAEIALTHLLTGQPVSPSLKSFSIDVPFIAIDEDSVISDARAQISGHETFDANFCPSPRGWGSTQWLRIER</sequence>
<keyword evidence="3" id="KW-1185">Reference proteome</keyword>
<feature type="compositionally biased region" description="Basic and acidic residues" evidence="1">
    <location>
        <begin position="9"/>
        <end position="21"/>
    </location>
</feature>
<dbReference type="EMBL" id="KZ772744">
    <property type="protein sequence ID" value="PTQ35372.1"/>
    <property type="molecule type" value="Genomic_DNA"/>
</dbReference>
<dbReference type="Gramene" id="Mp2g22220.1">
    <property type="protein sequence ID" value="Mp2g22220.1.cds1"/>
    <property type="gene ID" value="Mp2g22220"/>
</dbReference>
<gene>
    <name evidence="2" type="ORF">MARPO_0072s0105</name>
</gene>
<name>A0A2R6WNF9_MARPO</name>
<reference evidence="3" key="1">
    <citation type="journal article" date="2017" name="Cell">
        <title>Insights into land plant evolution garnered from the Marchantia polymorpha genome.</title>
        <authorList>
            <person name="Bowman J.L."/>
            <person name="Kohchi T."/>
            <person name="Yamato K.T."/>
            <person name="Jenkins J."/>
            <person name="Shu S."/>
            <person name="Ishizaki K."/>
            <person name="Yamaoka S."/>
            <person name="Nishihama R."/>
            <person name="Nakamura Y."/>
            <person name="Berger F."/>
            <person name="Adam C."/>
            <person name="Aki S.S."/>
            <person name="Althoff F."/>
            <person name="Araki T."/>
            <person name="Arteaga-Vazquez M.A."/>
            <person name="Balasubrmanian S."/>
            <person name="Barry K."/>
            <person name="Bauer D."/>
            <person name="Boehm C.R."/>
            <person name="Briginshaw L."/>
            <person name="Caballero-Perez J."/>
            <person name="Catarino B."/>
            <person name="Chen F."/>
            <person name="Chiyoda S."/>
            <person name="Chovatia M."/>
            <person name="Davies K.M."/>
            <person name="Delmans M."/>
            <person name="Demura T."/>
            <person name="Dierschke T."/>
            <person name="Dolan L."/>
            <person name="Dorantes-Acosta A.E."/>
            <person name="Eklund D.M."/>
            <person name="Florent S.N."/>
            <person name="Flores-Sandoval E."/>
            <person name="Fujiyama A."/>
            <person name="Fukuzawa H."/>
            <person name="Galik B."/>
            <person name="Grimanelli D."/>
            <person name="Grimwood J."/>
            <person name="Grossniklaus U."/>
            <person name="Hamada T."/>
            <person name="Haseloff J."/>
            <person name="Hetherington A.J."/>
            <person name="Higo A."/>
            <person name="Hirakawa Y."/>
            <person name="Hundley H.N."/>
            <person name="Ikeda Y."/>
            <person name="Inoue K."/>
            <person name="Inoue S.I."/>
            <person name="Ishida S."/>
            <person name="Jia Q."/>
            <person name="Kakita M."/>
            <person name="Kanazawa T."/>
            <person name="Kawai Y."/>
            <person name="Kawashima T."/>
            <person name="Kennedy M."/>
            <person name="Kinose K."/>
            <person name="Kinoshita T."/>
            <person name="Kohara Y."/>
            <person name="Koide E."/>
            <person name="Komatsu K."/>
            <person name="Kopischke S."/>
            <person name="Kubo M."/>
            <person name="Kyozuka J."/>
            <person name="Lagercrantz U."/>
            <person name="Lin S.S."/>
            <person name="Lindquist E."/>
            <person name="Lipzen A.M."/>
            <person name="Lu C.W."/>
            <person name="De Luna E."/>
            <person name="Martienssen R.A."/>
            <person name="Minamino N."/>
            <person name="Mizutani M."/>
            <person name="Mizutani M."/>
            <person name="Mochizuki N."/>
            <person name="Monte I."/>
            <person name="Mosher R."/>
            <person name="Nagasaki H."/>
            <person name="Nakagami H."/>
            <person name="Naramoto S."/>
            <person name="Nishitani K."/>
            <person name="Ohtani M."/>
            <person name="Okamoto T."/>
            <person name="Okumura M."/>
            <person name="Phillips J."/>
            <person name="Pollak B."/>
            <person name="Reinders A."/>
            <person name="Rovekamp M."/>
            <person name="Sano R."/>
            <person name="Sawa S."/>
            <person name="Schmid M.W."/>
            <person name="Shirakawa M."/>
            <person name="Solano R."/>
            <person name="Spunde A."/>
            <person name="Suetsugu N."/>
            <person name="Sugano S."/>
            <person name="Sugiyama A."/>
            <person name="Sun R."/>
            <person name="Suzuki Y."/>
            <person name="Takenaka M."/>
            <person name="Takezawa D."/>
            <person name="Tomogane H."/>
            <person name="Tsuzuki M."/>
            <person name="Ueda T."/>
            <person name="Umeda M."/>
            <person name="Ward J.M."/>
            <person name="Watanabe Y."/>
            <person name="Yazaki K."/>
            <person name="Yokoyama R."/>
            <person name="Yoshitake Y."/>
            <person name="Yotsui I."/>
            <person name="Zachgo S."/>
            <person name="Schmutz J."/>
        </authorList>
    </citation>
    <scope>NUCLEOTIDE SEQUENCE [LARGE SCALE GENOMIC DNA]</scope>
    <source>
        <strain evidence="3">Tak-1</strain>
    </source>
</reference>
<feature type="region of interest" description="Disordered" evidence="1">
    <location>
        <begin position="1"/>
        <end position="24"/>
    </location>
</feature>
<evidence type="ECO:0000256" key="1">
    <source>
        <dbReference type="SAM" id="MobiDB-lite"/>
    </source>
</evidence>